<dbReference type="Proteomes" id="UP000253772">
    <property type="component" value="Chromosome c2"/>
</dbReference>
<organism evidence="1 2">
    <name type="scientific">Cupriavidus metallidurans</name>
    <dbReference type="NCBI Taxonomy" id="119219"/>
    <lineage>
        <taxon>Bacteria</taxon>
        <taxon>Pseudomonadati</taxon>
        <taxon>Pseudomonadota</taxon>
        <taxon>Betaproteobacteria</taxon>
        <taxon>Burkholderiales</taxon>
        <taxon>Burkholderiaceae</taxon>
        <taxon>Cupriavidus</taxon>
    </lineage>
</organism>
<accession>A0A482J4U5</accession>
<sequence>MNGKTYIVDMNVLQKAEFAERIKIESTATFVIPDVAFVEMCKNEKCELTMRRALEVFPPHTERVAAAIGLTQALRTEVAMRAPISRDGILSPEFASIVRKLIAELAIGEQGKANEIQQTYGRLRSTLLSRDLDPAAAKDLTTRKMKTLQGGLPKPLISAIRKNGFPRARFQDLLHVMTDIFARKHITNVLGMSDVEAARLMQERAMTVRYEYLLVRHCMLTLQRGGDISRAKAETELNHHLDMDYVALGSYFDGVLSYDDGVNDASEDLKNFLSTPLHEARTRIDPWFEELASSK</sequence>
<evidence type="ECO:0000313" key="1">
    <source>
        <dbReference type="EMBL" id="QBP14044.1"/>
    </source>
</evidence>
<gene>
    <name evidence="1" type="ORF">DDF84_031450</name>
</gene>
<dbReference type="EMBL" id="CP037901">
    <property type="protein sequence ID" value="QBP14044.1"/>
    <property type="molecule type" value="Genomic_DNA"/>
</dbReference>
<reference evidence="1 2" key="1">
    <citation type="submission" date="2019-03" db="EMBL/GenBank/DDBJ databases">
        <title>Comparative insights into the high quality Complete genome sequence of highly metal resistant Cupriavidus metallidurans strain BS1 isolated from a gold-copper mine.</title>
        <authorList>
            <person name="Mazhar H.S."/>
            <person name="Rensing C."/>
        </authorList>
    </citation>
    <scope>NUCLEOTIDE SEQUENCE [LARGE SCALE GENOMIC DNA]</scope>
    <source>
        <strain evidence="1 2">BS1</strain>
    </source>
</reference>
<protein>
    <submittedName>
        <fullName evidence="1">Uncharacterized protein</fullName>
    </submittedName>
</protein>
<evidence type="ECO:0000313" key="2">
    <source>
        <dbReference type="Proteomes" id="UP000253772"/>
    </source>
</evidence>
<dbReference type="RefSeq" id="WP_017512221.1">
    <property type="nucleotide sequence ID" value="NZ_CP037901.1"/>
</dbReference>
<dbReference type="AlphaFoldDB" id="A0A482J4U5"/>
<proteinExistence type="predicted"/>
<dbReference type="OrthoDB" id="7538962at2"/>
<name>A0A482J4U5_9BURK</name>